<dbReference type="InterPro" id="IPR036412">
    <property type="entry name" value="HAD-like_sf"/>
</dbReference>
<dbReference type="Gene3D" id="1.10.150.240">
    <property type="entry name" value="Putative phosphatase, domain 2"/>
    <property type="match status" value="1"/>
</dbReference>
<dbReference type="Gene3D" id="3.40.50.1000">
    <property type="entry name" value="HAD superfamily/HAD-like"/>
    <property type="match status" value="1"/>
</dbReference>
<organism evidence="1 2">
    <name type="scientific">Wolfiporia cocos (strain MD-104)</name>
    <name type="common">Brown rot fungus</name>
    <dbReference type="NCBI Taxonomy" id="742152"/>
    <lineage>
        <taxon>Eukaryota</taxon>
        <taxon>Fungi</taxon>
        <taxon>Dikarya</taxon>
        <taxon>Basidiomycota</taxon>
        <taxon>Agaricomycotina</taxon>
        <taxon>Agaricomycetes</taxon>
        <taxon>Polyporales</taxon>
        <taxon>Phaeolaceae</taxon>
        <taxon>Wolfiporia</taxon>
    </lineage>
</organism>
<keyword evidence="2" id="KW-1185">Reference proteome</keyword>
<dbReference type="InterPro" id="IPR023214">
    <property type="entry name" value="HAD_sf"/>
</dbReference>
<protein>
    <submittedName>
        <fullName evidence="1">HAD-like protein</fullName>
    </submittedName>
</protein>
<dbReference type="Pfam" id="PF00702">
    <property type="entry name" value="Hydrolase"/>
    <property type="match status" value="1"/>
</dbReference>
<accession>A0A2H3JDA9</accession>
<dbReference type="InterPro" id="IPR006439">
    <property type="entry name" value="HAD-SF_hydro_IA"/>
</dbReference>
<dbReference type="SUPFAM" id="SSF56784">
    <property type="entry name" value="HAD-like"/>
    <property type="match status" value="1"/>
</dbReference>
<dbReference type="STRING" id="742152.A0A2H3JDA9"/>
<proteinExistence type="predicted"/>
<dbReference type="NCBIfam" id="TIGR01509">
    <property type="entry name" value="HAD-SF-IA-v3"/>
    <property type="match status" value="1"/>
</dbReference>
<sequence length="496" mass="55710">MSGSRYTALILDLADVLFSWSSQTNTAIPPSTLKAILASPIWSDYERGRISEMTCFERVAATFSEDPDEISAAIASARHSLKTNEEMIALLRDMKDNLCGRLRIFALSNISVPDYQFVKSLPFDWTIFDDVFPSGVIGERKPDLAAYQYVITATGINPLTTVFVDDRPENVASARSFGMHGIIFTHQEDVFRALRSLFQDDPLKSGHAFLHANARQLRSVTDGGISFMENFTQLLILELTHDENLVKIQPAMLTWNFFQGNPFYETFPDDIDTTSLAMTIMPNDTSHITAVMDEILKLRNSDGILQAWLDPSRPRVDPVVNINALCLFYKYGRGHELEKPLRWIRDILQQNQHIEGSRYYSSPDCFLYFVGRFLSHSNNPHPHKLLRPALVKRTRERIGTNGDAMELSMRLIVCAGLGICNKVDMEALRLLQCDDGGWEVGWLCCFGSTGVRIGNRGLSTALAIRAIELNSAQCVPGEQSFQMHCITSVAKKILIS</sequence>
<gene>
    <name evidence="1" type="ORF">WOLCODRAFT_106403</name>
</gene>
<reference evidence="1 2" key="1">
    <citation type="journal article" date="2012" name="Science">
        <title>The Paleozoic origin of enzymatic lignin decomposition reconstructed from 31 fungal genomes.</title>
        <authorList>
            <person name="Floudas D."/>
            <person name="Binder M."/>
            <person name="Riley R."/>
            <person name="Barry K."/>
            <person name="Blanchette R.A."/>
            <person name="Henrissat B."/>
            <person name="Martinez A.T."/>
            <person name="Otillar R."/>
            <person name="Spatafora J.W."/>
            <person name="Yadav J.S."/>
            <person name="Aerts A."/>
            <person name="Benoit I."/>
            <person name="Boyd A."/>
            <person name="Carlson A."/>
            <person name="Copeland A."/>
            <person name="Coutinho P.M."/>
            <person name="de Vries R.P."/>
            <person name="Ferreira P."/>
            <person name="Findley K."/>
            <person name="Foster B."/>
            <person name="Gaskell J."/>
            <person name="Glotzer D."/>
            <person name="Gorecki P."/>
            <person name="Heitman J."/>
            <person name="Hesse C."/>
            <person name="Hori C."/>
            <person name="Igarashi K."/>
            <person name="Jurgens J.A."/>
            <person name="Kallen N."/>
            <person name="Kersten P."/>
            <person name="Kohler A."/>
            <person name="Kuees U."/>
            <person name="Kumar T.K.A."/>
            <person name="Kuo A."/>
            <person name="LaButti K."/>
            <person name="Larrondo L.F."/>
            <person name="Lindquist E."/>
            <person name="Ling A."/>
            <person name="Lombard V."/>
            <person name="Lucas S."/>
            <person name="Lundell T."/>
            <person name="Martin R."/>
            <person name="McLaughlin D.J."/>
            <person name="Morgenstern I."/>
            <person name="Morin E."/>
            <person name="Murat C."/>
            <person name="Nagy L.G."/>
            <person name="Nolan M."/>
            <person name="Ohm R.A."/>
            <person name="Patyshakuliyeva A."/>
            <person name="Rokas A."/>
            <person name="Ruiz-Duenas F.J."/>
            <person name="Sabat G."/>
            <person name="Salamov A."/>
            <person name="Samejima M."/>
            <person name="Schmutz J."/>
            <person name="Slot J.C."/>
            <person name="St John F."/>
            <person name="Stenlid J."/>
            <person name="Sun H."/>
            <person name="Sun S."/>
            <person name="Syed K."/>
            <person name="Tsang A."/>
            <person name="Wiebenga A."/>
            <person name="Young D."/>
            <person name="Pisabarro A."/>
            <person name="Eastwood D.C."/>
            <person name="Martin F."/>
            <person name="Cullen D."/>
            <person name="Grigoriev I.V."/>
            <person name="Hibbett D.S."/>
        </authorList>
    </citation>
    <scope>NUCLEOTIDE SEQUENCE [LARGE SCALE GENOMIC DNA]</scope>
    <source>
        <strain evidence="1 2">MD-104</strain>
    </source>
</reference>
<dbReference type="PANTHER" id="PTHR43611:SF3">
    <property type="entry name" value="FLAVIN MONONUCLEOTIDE HYDROLASE 1, CHLOROPLATIC"/>
    <property type="match status" value="1"/>
</dbReference>
<dbReference type="OrthoDB" id="2012566at2759"/>
<dbReference type="OMA" id="WEPSAMY"/>
<evidence type="ECO:0000313" key="1">
    <source>
        <dbReference type="EMBL" id="PCH34684.1"/>
    </source>
</evidence>
<dbReference type="EMBL" id="KB467832">
    <property type="protein sequence ID" value="PCH34684.1"/>
    <property type="molecule type" value="Genomic_DNA"/>
</dbReference>
<dbReference type="Proteomes" id="UP000218811">
    <property type="component" value="Unassembled WGS sequence"/>
</dbReference>
<evidence type="ECO:0000313" key="2">
    <source>
        <dbReference type="Proteomes" id="UP000218811"/>
    </source>
</evidence>
<name>A0A2H3JDA9_WOLCO</name>
<dbReference type="CDD" id="cd02603">
    <property type="entry name" value="HAD_sEH-N_like"/>
    <property type="match status" value="1"/>
</dbReference>
<dbReference type="GO" id="GO:0016791">
    <property type="term" value="F:phosphatase activity"/>
    <property type="evidence" value="ECO:0007669"/>
    <property type="project" value="UniProtKB-ARBA"/>
</dbReference>
<dbReference type="PANTHER" id="PTHR43611">
    <property type="entry name" value="ALPHA-D-GLUCOSE 1-PHOSPHATE PHOSPHATASE"/>
    <property type="match status" value="1"/>
</dbReference>
<dbReference type="InterPro" id="IPR023198">
    <property type="entry name" value="PGP-like_dom2"/>
</dbReference>
<dbReference type="AlphaFoldDB" id="A0A2H3JDA9"/>